<keyword evidence="3" id="KW-0813">Transport</keyword>
<proteinExistence type="inferred from homology"/>
<dbReference type="Pfam" id="PF13416">
    <property type="entry name" value="SBP_bac_8"/>
    <property type="match status" value="1"/>
</dbReference>
<evidence type="ECO:0000256" key="3">
    <source>
        <dbReference type="ARBA" id="ARBA00022448"/>
    </source>
</evidence>
<gene>
    <name evidence="6" type="ORF">G7057_00155</name>
</gene>
<dbReference type="Gene3D" id="3.40.190.10">
    <property type="entry name" value="Periplasmic binding protein-like II"/>
    <property type="match status" value="1"/>
</dbReference>
<evidence type="ECO:0000313" key="7">
    <source>
        <dbReference type="Proteomes" id="UP000501451"/>
    </source>
</evidence>
<organism evidence="6 7">
    <name type="scientific">Jeotgalibaca arthritidis</name>
    <dbReference type="NCBI Taxonomy" id="1868794"/>
    <lineage>
        <taxon>Bacteria</taxon>
        <taxon>Bacillati</taxon>
        <taxon>Bacillota</taxon>
        <taxon>Bacilli</taxon>
        <taxon>Lactobacillales</taxon>
        <taxon>Carnobacteriaceae</taxon>
        <taxon>Jeotgalibaca</taxon>
    </lineage>
</organism>
<evidence type="ECO:0000256" key="1">
    <source>
        <dbReference type="ARBA" id="ARBA00004196"/>
    </source>
</evidence>
<evidence type="ECO:0000256" key="2">
    <source>
        <dbReference type="ARBA" id="ARBA00008520"/>
    </source>
</evidence>
<dbReference type="PROSITE" id="PS51257">
    <property type="entry name" value="PROKAR_LIPOPROTEIN"/>
    <property type="match status" value="1"/>
</dbReference>
<sequence length="427" mass="47546">MKINKLATKLFLATTALVLGACGGSNGEETANNDEIVTELPEETTVTFWHAMNNAQEEALIKLTDDFMAENENIKIELQNQSSYGDMQAKINSTLPSPKDLPTITQAYPGWLWNAAQDEMLVDLQPYMDDATIGWGDQEEIIPSLLEGATINDTLYGIPFNKSTEMLFYNVDMLEEYGVDVPTNFDELKEASQTIYDKSNGSVVGVGFDSLNNYYAIGMKNKGVSFNKDIALDSEESKEVINYYADGVRDGYFRIAGSDGYMSGPFANEQVAMFIGSIAGEGYVKADTEGKFDYDVAARPEAINLQQGTDIYMFNSATAEERTAAFTYMKFLAEAENQLYWANMTGYMPILESVVNSDEYKNSTETKVPAHLSEATKELFAIPVEENADPAYNEMRAIMENILVNTDKDIDELIQNSIPQLEDVWNQ</sequence>
<keyword evidence="4 5" id="KW-0732">Signal</keyword>
<dbReference type="SUPFAM" id="SSF53850">
    <property type="entry name" value="Periplasmic binding protein-like II"/>
    <property type="match status" value="1"/>
</dbReference>
<protein>
    <submittedName>
        <fullName evidence="6">Extracellular solute-binding protein</fullName>
    </submittedName>
</protein>
<dbReference type="PANTHER" id="PTHR43649">
    <property type="entry name" value="ARABINOSE-BINDING PROTEIN-RELATED"/>
    <property type="match status" value="1"/>
</dbReference>
<feature type="chain" id="PRO_5026270251" evidence="5">
    <location>
        <begin position="28"/>
        <end position="427"/>
    </location>
</feature>
<name>A0A6G7K723_9LACT</name>
<dbReference type="EMBL" id="CP049740">
    <property type="protein sequence ID" value="QII81037.1"/>
    <property type="molecule type" value="Genomic_DNA"/>
</dbReference>
<dbReference type="GO" id="GO:0030313">
    <property type="term" value="C:cell envelope"/>
    <property type="evidence" value="ECO:0007669"/>
    <property type="project" value="UniProtKB-SubCell"/>
</dbReference>
<evidence type="ECO:0000313" key="6">
    <source>
        <dbReference type="EMBL" id="QII81037.1"/>
    </source>
</evidence>
<comment type="subcellular location">
    <subcellularLocation>
        <location evidence="1">Cell envelope</location>
    </subcellularLocation>
</comment>
<accession>A0A6G7K723</accession>
<dbReference type="Proteomes" id="UP000501451">
    <property type="component" value="Chromosome"/>
</dbReference>
<dbReference type="PANTHER" id="PTHR43649:SF31">
    <property type="entry name" value="SN-GLYCEROL-3-PHOSPHATE-BINDING PERIPLASMIC PROTEIN UGPB"/>
    <property type="match status" value="1"/>
</dbReference>
<evidence type="ECO:0000256" key="4">
    <source>
        <dbReference type="ARBA" id="ARBA00022729"/>
    </source>
</evidence>
<comment type="similarity">
    <text evidence="2">Belongs to the bacterial solute-binding protein 1 family.</text>
</comment>
<dbReference type="KEGG" id="jar:G7057_00155"/>
<dbReference type="RefSeq" id="WP_076765752.1">
    <property type="nucleotide sequence ID" value="NZ_CP049740.1"/>
</dbReference>
<evidence type="ECO:0000256" key="5">
    <source>
        <dbReference type="SAM" id="SignalP"/>
    </source>
</evidence>
<dbReference type="AlphaFoldDB" id="A0A6G7K723"/>
<keyword evidence="7" id="KW-1185">Reference proteome</keyword>
<dbReference type="InterPro" id="IPR050490">
    <property type="entry name" value="Bact_solute-bd_prot1"/>
</dbReference>
<reference evidence="6 7" key="1">
    <citation type="journal article" date="2017" name="Int. J. Syst. Evol. Microbiol.">
        <title>Jeotgalibaca porci sp. nov. and Jeotgalibaca arthritidis sp. nov., isolated from pigs, and emended description of the genus Jeotgalibaca.</title>
        <authorList>
            <person name="Zamora L."/>
            <person name="Perez-Sancho M."/>
            <person name="Dominguez L."/>
            <person name="Fernandez-Garayzabal J.F."/>
            <person name="Vela A.I."/>
        </authorList>
    </citation>
    <scope>NUCLEOTIDE SEQUENCE [LARGE SCALE GENOMIC DNA]</scope>
    <source>
        <strain evidence="6 7">CECT 9157</strain>
    </source>
</reference>
<feature type="signal peptide" evidence="5">
    <location>
        <begin position="1"/>
        <end position="27"/>
    </location>
</feature>
<dbReference type="InterPro" id="IPR006059">
    <property type="entry name" value="SBP"/>
</dbReference>